<dbReference type="OrthoDB" id="21484at2759"/>
<evidence type="ECO:0000256" key="1">
    <source>
        <dbReference type="SAM" id="MobiDB-lite"/>
    </source>
</evidence>
<feature type="region of interest" description="Disordered" evidence="1">
    <location>
        <begin position="152"/>
        <end position="272"/>
    </location>
</feature>
<reference evidence="3" key="1">
    <citation type="journal article" date="2011" name="Genome Res.">
        <title>Phylogeny-wide analysis of social amoeba genomes highlights ancient origins for complex intercellular communication.</title>
        <authorList>
            <person name="Heidel A.J."/>
            <person name="Lawal H.M."/>
            <person name="Felder M."/>
            <person name="Schilde C."/>
            <person name="Helps N.R."/>
            <person name="Tunggal B."/>
            <person name="Rivero F."/>
            <person name="John U."/>
            <person name="Schleicher M."/>
            <person name="Eichinger L."/>
            <person name="Platzer M."/>
            <person name="Noegel A.A."/>
            <person name="Schaap P."/>
            <person name="Gloeckner G."/>
        </authorList>
    </citation>
    <scope>NUCLEOTIDE SEQUENCE [LARGE SCALE GENOMIC DNA]</scope>
    <source>
        <strain evidence="3">SH3</strain>
    </source>
</reference>
<feature type="region of interest" description="Disordered" evidence="1">
    <location>
        <begin position="457"/>
        <end position="540"/>
    </location>
</feature>
<sequence>MTLIDEEKFHLQEYTEKKKRNLEVDLPLLASSSSSSTSSSSTTTTTSTFSKSPIPPTTTTTNGLVSAIEELKSFTSTTATTTTTASTSVVVPNNSIHNTQASTIPYHPTGNEGCSNRIHNIKNSPHYHNHNSIESLPTSAIYNYLQGLRNSSSSLSGEQHAQQAQQIQMQLMQQQQQQQPQTTTKDCSSCSSSSSSSSSHRKDYSTIDITSSGVEYSIDDHDDSDQDDDGEPSSSSSRPHSHHNQYSNTPGAMSSYHHHHQQQQQQQQMASSLANLSHAIVNQMDKPTCPNCHVIATRRHDKRRWWCKNCVKSFTPFRKGKKYNDPNSSNPSLAPQCGRCSTQATRKHDKRRWWCKSCKKPFTPNQFSENSQVIYVVGPNGSRNGGDCCGSDCEQYDCCSDEKVPGRLDTLLNHPQSPIIHNGLGSSNGMDLPPPSQQPSQPLINLSSEIFEKKRKYSNDDNSNNNEGFKKFNNSLSSSSSSSSTSTNSPPTSSSSSASTSSNIIMLAQQSSSPTSASSSLSSSPLPQSPTTPPIISVHTPFPSSTLQALATSCTISSRSPLTPPILKLTNNYDILDSNSNINNNNNNNNPSSSSSSDYLKDVVGSTTLKPMLPSVEIISNNNGNQQILPDIKQIHSEIILDNAMKTLVSINGEDQLQCVVNGDTSKK</sequence>
<protein>
    <submittedName>
        <fullName evidence="2">Uncharacterized protein</fullName>
    </submittedName>
</protein>
<dbReference type="KEGG" id="dfa:DFA_08808"/>
<dbReference type="Proteomes" id="UP000007797">
    <property type="component" value="Unassembled WGS sequence"/>
</dbReference>
<gene>
    <name evidence="2" type="ORF">DFA_08808</name>
</gene>
<evidence type="ECO:0000313" key="3">
    <source>
        <dbReference type="Proteomes" id="UP000007797"/>
    </source>
</evidence>
<feature type="compositionally biased region" description="Low complexity" evidence="1">
    <location>
        <begin position="159"/>
        <end position="198"/>
    </location>
</feature>
<dbReference type="GeneID" id="14869713"/>
<proteinExistence type="predicted"/>
<feature type="compositionally biased region" description="Low complexity" evidence="1">
    <location>
        <begin position="580"/>
        <end position="597"/>
    </location>
</feature>
<dbReference type="AlphaFoldDB" id="F4Q4F9"/>
<evidence type="ECO:0000313" key="2">
    <source>
        <dbReference type="EMBL" id="EGG17808.1"/>
    </source>
</evidence>
<feature type="compositionally biased region" description="Low complexity" evidence="1">
    <location>
        <begin position="473"/>
        <end position="526"/>
    </location>
</feature>
<feature type="region of interest" description="Disordered" evidence="1">
    <location>
        <begin position="31"/>
        <end position="61"/>
    </location>
</feature>
<feature type="region of interest" description="Disordered" evidence="1">
    <location>
        <begin position="580"/>
        <end position="599"/>
    </location>
</feature>
<feature type="compositionally biased region" description="Acidic residues" evidence="1">
    <location>
        <begin position="220"/>
        <end position="231"/>
    </location>
</feature>
<organism evidence="2 3">
    <name type="scientific">Cavenderia fasciculata</name>
    <name type="common">Slime mold</name>
    <name type="synonym">Dictyostelium fasciculatum</name>
    <dbReference type="NCBI Taxonomy" id="261658"/>
    <lineage>
        <taxon>Eukaryota</taxon>
        <taxon>Amoebozoa</taxon>
        <taxon>Evosea</taxon>
        <taxon>Eumycetozoa</taxon>
        <taxon>Dictyostelia</taxon>
        <taxon>Acytosteliales</taxon>
        <taxon>Cavenderiaceae</taxon>
        <taxon>Cavenderia</taxon>
    </lineage>
</organism>
<dbReference type="RefSeq" id="XP_004356292.1">
    <property type="nucleotide sequence ID" value="XM_004356239.1"/>
</dbReference>
<name>F4Q4F9_CACFS</name>
<keyword evidence="3" id="KW-1185">Reference proteome</keyword>
<dbReference type="EMBL" id="GL883021">
    <property type="protein sequence ID" value="EGG17808.1"/>
    <property type="molecule type" value="Genomic_DNA"/>
</dbReference>
<feature type="region of interest" description="Disordered" evidence="1">
    <location>
        <begin position="410"/>
        <end position="442"/>
    </location>
</feature>
<accession>F4Q4F9</accession>